<dbReference type="OrthoDB" id="2514at10239"/>
<dbReference type="EMBL" id="HQ634192">
    <property type="protein sequence ID" value="AGH56747.1"/>
    <property type="molecule type" value="Genomic_DNA"/>
</dbReference>
<dbReference type="GO" id="GO:0031297">
    <property type="term" value="P:replication fork processing"/>
    <property type="evidence" value="ECO:0007669"/>
    <property type="project" value="TreeGrafter"/>
</dbReference>
<dbReference type="PANTHER" id="PTHR45766">
    <property type="entry name" value="DNA ANNEALING HELICASE AND ENDONUCLEASE ZRANB3 FAMILY MEMBER"/>
    <property type="match status" value="1"/>
</dbReference>
<dbReference type="Pfam" id="PF00271">
    <property type="entry name" value="Helicase_C"/>
    <property type="match status" value="1"/>
</dbReference>
<feature type="domain" description="Helicase C-terminal" evidence="3">
    <location>
        <begin position="396"/>
        <end position="557"/>
    </location>
</feature>
<dbReference type="SUPFAM" id="SSF52540">
    <property type="entry name" value="P-loop containing nucleoside triphosphate hydrolases"/>
    <property type="match status" value="2"/>
</dbReference>
<dbReference type="PROSITE" id="PS51192">
    <property type="entry name" value="HELICASE_ATP_BIND_1"/>
    <property type="match status" value="1"/>
</dbReference>
<dbReference type="RefSeq" id="YP_007673430.1">
    <property type="nucleotide sequence ID" value="NC_020842.1"/>
</dbReference>
<sequence>MRYFEIDELNKTINFDFPKDDDIIRRIKDCDFNARFNPELLIWIVPVNIYSKGRIINIIQEYQFKQRIAEVRQDVVVDYGQNEIDYAYLQGLCDSKNFTYSPRNYQLEALGYCRKVGSLINGDDVGLGKTFEAIIYAEVTNSFPCIVFVPATVKEQWKKEWIKIANNKNRTVSTIRSKPLKSRPNDWSADVVIINYDIIGKKQGKGTSVKFDELLSTQWKMAICDEAHYLKDKKAQRSSAMKMITKKIDLIQLLTGTAVMSKPSELWNLLVLIKRDHLIAKDWHQYIRRYCGGYRGKFGWVSDGATNIIELNEILRKTCYLRREKKDVLSELPRAIKQVIEIDISNKKEIDKATENFIDYVRETQGDEKADKAMEAEHLVAIGMLRKLSAQGKLKEAEKFLREWKDCSKPKLVFFGIHREQLIYLSEKFSCPIIAGGTSSENKQIIKEEWIASDAPFLFINIGSGGTGLDGLQSVCSNMAIYELPWRPSDIVQVIGRLERSGQTVPPNIYFLLNFSTIDHQMWEMLKDKEAVTEAVNKGIDVRRQKSGLRAVIQKLLKK</sequence>
<dbReference type="InterPro" id="IPR049730">
    <property type="entry name" value="SNF2/RAD54-like_C"/>
</dbReference>
<dbReference type="PROSITE" id="PS51194">
    <property type="entry name" value="HELICASE_CTER"/>
    <property type="match status" value="1"/>
</dbReference>
<evidence type="ECO:0000313" key="6">
    <source>
        <dbReference type="Proteomes" id="UP000014729"/>
    </source>
</evidence>
<evidence type="ECO:0000313" key="4">
    <source>
        <dbReference type="EMBL" id="AGH56747.1"/>
    </source>
</evidence>
<dbReference type="InterPro" id="IPR001650">
    <property type="entry name" value="Helicase_C-like"/>
</dbReference>
<dbReference type="InterPro" id="IPR038718">
    <property type="entry name" value="SNF2-like_sf"/>
</dbReference>
<keyword evidence="1" id="KW-0378">Hydrolase</keyword>
<dbReference type="EMBL" id="KC821604">
    <property type="protein sequence ID" value="AGO47200.1"/>
    <property type="molecule type" value="Genomic_DNA"/>
</dbReference>
<dbReference type="InterPro" id="IPR000330">
    <property type="entry name" value="SNF2_N"/>
</dbReference>
<evidence type="ECO:0000259" key="3">
    <source>
        <dbReference type="PROSITE" id="PS51194"/>
    </source>
</evidence>
<dbReference type="InterPro" id="IPR027417">
    <property type="entry name" value="P-loop_NTPase"/>
</dbReference>
<gene>
    <name evidence="4" type="ORF">CGPG_00048</name>
    <name evidence="5" type="ORF">PhiST_gp061</name>
</gene>
<evidence type="ECO:0000313" key="7">
    <source>
        <dbReference type="Proteomes" id="UP000203074"/>
    </source>
</evidence>
<organism evidence="4 7">
    <name type="scientific">Cellulophaga phage phiST</name>
    <dbReference type="NCBI Taxonomy" id="756282"/>
    <lineage>
        <taxon>Viruses</taxon>
        <taxon>Duplodnaviria</taxon>
        <taxon>Heunggongvirae</taxon>
        <taxon>Uroviricota</taxon>
        <taxon>Caudoviricetes</taxon>
        <taxon>Cbastvirus</taxon>
        <taxon>Cbastvirus ST</taxon>
    </lineage>
</organism>
<dbReference type="SMART" id="SM00487">
    <property type="entry name" value="DEXDc"/>
    <property type="match status" value="1"/>
</dbReference>
<proteinExistence type="predicted"/>
<accession>M4SK83</accession>
<protein>
    <submittedName>
        <fullName evidence="4">Helicase</fullName>
    </submittedName>
</protein>
<dbReference type="Proteomes" id="UP000203074">
    <property type="component" value="Segment"/>
</dbReference>
<evidence type="ECO:0000256" key="1">
    <source>
        <dbReference type="ARBA" id="ARBA00022801"/>
    </source>
</evidence>
<dbReference type="GO" id="GO:0005524">
    <property type="term" value="F:ATP binding"/>
    <property type="evidence" value="ECO:0007669"/>
    <property type="project" value="InterPro"/>
</dbReference>
<feature type="domain" description="Helicase ATP-binding" evidence="2">
    <location>
        <begin position="110"/>
        <end position="276"/>
    </location>
</feature>
<name>M4SK83_9CAUD</name>
<keyword evidence="4" id="KW-0547">Nucleotide-binding</keyword>
<dbReference type="Proteomes" id="UP000014729">
    <property type="component" value="Segment"/>
</dbReference>
<evidence type="ECO:0000259" key="2">
    <source>
        <dbReference type="PROSITE" id="PS51192"/>
    </source>
</evidence>
<keyword evidence="4" id="KW-0347">Helicase</keyword>
<dbReference type="GeneID" id="15009946"/>
<dbReference type="KEGG" id="vg:15009946"/>
<reference evidence="5 6" key="2">
    <citation type="journal article" date="2013" name="Proc. Natl. Acad. Sci. U.S.A.">
        <title>Twelve previously unknown phage genera are ubiquitous in global oceans.</title>
        <authorList>
            <person name="Holmfeldt K."/>
            <person name="Solonenko N."/>
            <person name="Shah M."/>
            <person name="Corrier K."/>
            <person name="Riemann L."/>
            <person name="Verberkmoes N.C."/>
            <person name="Sullivan M.B."/>
        </authorList>
    </citation>
    <scope>NUCLEOTIDE SEQUENCE [LARGE SCALE GENOMIC DNA]</scope>
    <source>
        <strain evidence="5">PhiST</strain>
    </source>
</reference>
<dbReference type="GO" id="GO:0004386">
    <property type="term" value="F:helicase activity"/>
    <property type="evidence" value="ECO:0007669"/>
    <property type="project" value="UniProtKB-KW"/>
</dbReference>
<reference evidence="6" key="3">
    <citation type="submission" date="2013-03" db="EMBL/GenBank/DDBJ databases">
        <title>The Cellulophaga phages: a novel, diverse, and globally ubiquitous model system.</title>
        <authorList>
            <person name="Holmfeldt K."/>
            <person name="Solonenko N."/>
            <person name="Shah M."/>
            <person name="Corrier K."/>
            <person name="Riemann L."/>
            <person name="VerBerkmoes N.C."/>
            <person name="Sullivan M.B."/>
        </authorList>
    </citation>
    <scope>NUCLEOTIDE SEQUENCE [LARGE SCALE GENOMIC DNA]</scope>
</reference>
<reference evidence="4 7" key="1">
    <citation type="submission" date="2010-11" db="EMBL/GenBank/DDBJ databases">
        <title>The Genome Sequence of Cellulophaga phage phiST.</title>
        <authorList>
            <consortium name="The Broad Institute Genome Sequencing Platform"/>
            <person name="Henn M.R."/>
            <person name="Reimann L."/>
            <person name="Holmfelt K."/>
            <person name="Levin J."/>
            <person name="Malboeuf C."/>
            <person name="Casali M."/>
            <person name="Russ C."/>
            <person name="Lennon N."/>
            <person name="Chapman S.B."/>
            <person name="Erlich R."/>
            <person name="Young S.K."/>
            <person name="Yandava C."/>
            <person name="Zeng Q."/>
            <person name="Alvarado L."/>
            <person name="Anderson S."/>
            <person name="Berlin A."/>
            <person name="Chen Z."/>
            <person name="Freedman E."/>
            <person name="Gellesch M."/>
            <person name="Goldberg J."/>
            <person name="Green L."/>
            <person name="Griggs A."/>
            <person name="Gujja S."/>
            <person name="Heilman E.R."/>
            <person name="Heiman D."/>
            <person name="Hollinger A."/>
            <person name="Howarth C."/>
            <person name="Larson L."/>
            <person name="Mehta T."/>
            <person name="Pearson M."/>
            <person name="Roberts A."/>
            <person name="Ryan E."/>
            <person name="Saif S."/>
            <person name="Shea T."/>
            <person name="Shenoy N."/>
            <person name="Sisk P."/>
            <person name="Stolte C."/>
            <person name="Sykes S."/>
            <person name="White J."/>
            <person name="Haas B."/>
            <person name="Nusbaum C."/>
            <person name="Birren B."/>
        </authorList>
    </citation>
    <scope>NUCLEOTIDE SEQUENCE [LARGE SCALE GENOMIC DNA]</scope>
    <source>
        <strain evidence="7">phiST</strain>
        <strain evidence="4">PhiST</strain>
    </source>
</reference>
<dbReference type="CDD" id="cd18793">
    <property type="entry name" value="SF2_C_SNF"/>
    <property type="match status" value="1"/>
</dbReference>
<dbReference type="Gene3D" id="3.40.50.300">
    <property type="entry name" value="P-loop containing nucleotide triphosphate hydrolases"/>
    <property type="match status" value="1"/>
</dbReference>
<dbReference type="Gene3D" id="3.40.50.10810">
    <property type="entry name" value="Tandem AAA-ATPase domain"/>
    <property type="match status" value="1"/>
</dbReference>
<dbReference type="GO" id="GO:0016787">
    <property type="term" value="F:hydrolase activity"/>
    <property type="evidence" value="ECO:0007669"/>
    <property type="project" value="UniProtKB-KW"/>
</dbReference>
<keyword evidence="4" id="KW-0067">ATP-binding</keyword>
<dbReference type="PANTHER" id="PTHR45766:SF6">
    <property type="entry name" value="SWI_SNF-RELATED MATRIX-ASSOCIATED ACTIN-DEPENDENT REGULATOR OF CHROMATIN SUBFAMILY A-LIKE PROTEIN 1"/>
    <property type="match status" value="1"/>
</dbReference>
<dbReference type="Pfam" id="PF00176">
    <property type="entry name" value="SNF2-rel_dom"/>
    <property type="match status" value="1"/>
</dbReference>
<evidence type="ECO:0000313" key="5">
    <source>
        <dbReference type="EMBL" id="AGO47200.1"/>
    </source>
</evidence>
<keyword evidence="7" id="KW-1185">Reference proteome</keyword>
<dbReference type="InterPro" id="IPR014001">
    <property type="entry name" value="Helicase_ATP-bd"/>
</dbReference>
<dbReference type="GO" id="GO:0006281">
    <property type="term" value="P:DNA repair"/>
    <property type="evidence" value="ECO:0007669"/>
    <property type="project" value="TreeGrafter"/>
</dbReference>